<dbReference type="AlphaFoldDB" id="A0A225N5B6"/>
<dbReference type="RefSeq" id="WP_088601317.1">
    <property type="nucleotide sequence ID" value="NZ_NJIH01000001.1"/>
</dbReference>
<comment type="similarity">
    <text evidence="1">Belongs to the UPF0065 (bug) family.</text>
</comment>
<organism evidence="3 4">
    <name type="scientific">Candidimonas nitroreducens</name>
    <dbReference type="NCBI Taxonomy" id="683354"/>
    <lineage>
        <taxon>Bacteria</taxon>
        <taxon>Pseudomonadati</taxon>
        <taxon>Pseudomonadota</taxon>
        <taxon>Betaproteobacteria</taxon>
        <taxon>Burkholderiales</taxon>
        <taxon>Alcaligenaceae</taxon>
        <taxon>Candidimonas</taxon>
    </lineage>
</organism>
<dbReference type="Pfam" id="PF03401">
    <property type="entry name" value="TctC"/>
    <property type="match status" value="1"/>
</dbReference>
<dbReference type="Proteomes" id="UP000214603">
    <property type="component" value="Unassembled WGS sequence"/>
</dbReference>
<dbReference type="InterPro" id="IPR005064">
    <property type="entry name" value="BUG"/>
</dbReference>
<dbReference type="CDD" id="cd07012">
    <property type="entry name" value="PBP2_Bug_TTT"/>
    <property type="match status" value="1"/>
</dbReference>
<dbReference type="OrthoDB" id="8443386at2"/>
<evidence type="ECO:0000256" key="2">
    <source>
        <dbReference type="SAM" id="SignalP"/>
    </source>
</evidence>
<accession>A0A225N5B6</accession>
<gene>
    <name evidence="3" type="ORF">CEY11_00090</name>
</gene>
<name>A0A225N5B6_9BURK</name>
<comment type="caution">
    <text evidence="3">The sequence shown here is derived from an EMBL/GenBank/DDBJ whole genome shotgun (WGS) entry which is preliminary data.</text>
</comment>
<proteinExistence type="inferred from homology"/>
<dbReference type="PANTHER" id="PTHR42928">
    <property type="entry name" value="TRICARBOXYLATE-BINDING PROTEIN"/>
    <property type="match status" value="1"/>
</dbReference>
<dbReference type="PIRSF" id="PIRSF017082">
    <property type="entry name" value="YflP"/>
    <property type="match status" value="1"/>
</dbReference>
<dbReference type="EMBL" id="NJIH01000001">
    <property type="protein sequence ID" value="OWT66189.1"/>
    <property type="molecule type" value="Genomic_DNA"/>
</dbReference>
<dbReference type="Gene3D" id="3.40.190.150">
    <property type="entry name" value="Bordetella uptake gene, domain 1"/>
    <property type="match status" value="1"/>
</dbReference>
<dbReference type="Gene3D" id="3.40.190.10">
    <property type="entry name" value="Periplasmic binding protein-like II"/>
    <property type="match status" value="1"/>
</dbReference>
<protein>
    <submittedName>
        <fullName evidence="3">ABC transporter substrate-binding protein</fullName>
    </submittedName>
</protein>
<evidence type="ECO:0000313" key="3">
    <source>
        <dbReference type="EMBL" id="OWT66189.1"/>
    </source>
</evidence>
<feature type="chain" id="PRO_5012443294" evidence="2">
    <location>
        <begin position="25"/>
        <end position="326"/>
    </location>
</feature>
<evidence type="ECO:0000313" key="4">
    <source>
        <dbReference type="Proteomes" id="UP000214603"/>
    </source>
</evidence>
<dbReference type="SUPFAM" id="SSF53850">
    <property type="entry name" value="Periplasmic binding protein-like II"/>
    <property type="match status" value="1"/>
</dbReference>
<evidence type="ECO:0000256" key="1">
    <source>
        <dbReference type="ARBA" id="ARBA00006987"/>
    </source>
</evidence>
<sequence length="326" mass="34820">MFKHLSKYLACMAMAAAAAAPAAANDWPSHSIAWIVPYSAGGGIDFVVRLLGKEISSKLGQSIIVENKPGAGTIIGANAILNAKPDGYTIGTMDATALAYNPSLYASLPYDPKKFTYISGLGIFPLVIAVEASSPYKTLADLIKDAREHPGKVTCGSPGVGTPHHLTLDLFARLEGLKITHVPYKGGAPAAQGLVSKQTVMDITDIATIMPFYKSHRVRILATITPKRMDILPDVPTIEEAGVKGLSSNAWTGIVGPAGMPKDVVLKLNKAINEGLASANFQSQVHDMLGLQAMHMTPDEFHQYATQQREFWSKQIKASGITLQVK</sequence>
<feature type="signal peptide" evidence="2">
    <location>
        <begin position="1"/>
        <end position="24"/>
    </location>
</feature>
<dbReference type="InterPro" id="IPR042100">
    <property type="entry name" value="Bug_dom1"/>
</dbReference>
<keyword evidence="4" id="KW-1185">Reference proteome</keyword>
<keyword evidence="2" id="KW-0732">Signal</keyword>
<dbReference type="PANTHER" id="PTHR42928:SF5">
    <property type="entry name" value="BLR1237 PROTEIN"/>
    <property type="match status" value="1"/>
</dbReference>
<reference evidence="4" key="1">
    <citation type="submission" date="2017-06" db="EMBL/GenBank/DDBJ databases">
        <title>Herbaspirillum phytohormonus sp. nov., isolated from the root nodule of Robinia pseudoacacia in lead-zinc mine.</title>
        <authorList>
            <person name="Fan M."/>
            <person name="Lin Y."/>
        </authorList>
    </citation>
    <scope>NUCLEOTIDE SEQUENCE [LARGE SCALE GENOMIC DNA]</scope>
    <source>
        <strain evidence="4">SC-089</strain>
    </source>
</reference>